<sequence>MAEKLLTETNYITALNYGGIGTVVGHEITHGFDNGGSLYDAYGNLREWWNEDAKKNYEQRAQCLID</sequence>
<proteinExistence type="predicted"/>
<dbReference type="PANTHER" id="PTHR11733:SF237">
    <property type="entry name" value="NEPRILYSIN-LIKE 4"/>
    <property type="match status" value="1"/>
</dbReference>
<dbReference type="OrthoDB" id="6475849at2759"/>
<dbReference type="Gene3D" id="3.40.390.10">
    <property type="entry name" value="Collagenase (Catalytic Domain)"/>
    <property type="match status" value="1"/>
</dbReference>
<reference evidence="2 3" key="1">
    <citation type="submission" date="2018-11" db="EMBL/GenBank/DDBJ databases">
        <authorList>
            <consortium name="Pathogen Informatics"/>
        </authorList>
    </citation>
    <scope>NUCLEOTIDE SEQUENCE [LARGE SCALE GENOMIC DNA]</scope>
</reference>
<organism evidence="2 3">
    <name type="scientific">Cylicostephanus goldi</name>
    <name type="common">Nematode worm</name>
    <dbReference type="NCBI Taxonomy" id="71465"/>
    <lineage>
        <taxon>Eukaryota</taxon>
        <taxon>Metazoa</taxon>
        <taxon>Ecdysozoa</taxon>
        <taxon>Nematoda</taxon>
        <taxon>Chromadorea</taxon>
        <taxon>Rhabditida</taxon>
        <taxon>Rhabditina</taxon>
        <taxon>Rhabditomorpha</taxon>
        <taxon>Strongyloidea</taxon>
        <taxon>Strongylidae</taxon>
        <taxon>Cylicostephanus</taxon>
    </lineage>
</organism>
<protein>
    <recommendedName>
        <fullName evidence="1">Peptidase M13 C-terminal domain-containing protein</fullName>
    </recommendedName>
</protein>
<dbReference type="AlphaFoldDB" id="A0A3P7PMH5"/>
<dbReference type="Pfam" id="PF01431">
    <property type="entry name" value="Peptidase_M13"/>
    <property type="match status" value="1"/>
</dbReference>
<feature type="non-terminal residue" evidence="2">
    <location>
        <position position="66"/>
    </location>
</feature>
<evidence type="ECO:0000313" key="2">
    <source>
        <dbReference type="EMBL" id="VDN19466.1"/>
    </source>
</evidence>
<evidence type="ECO:0000259" key="1">
    <source>
        <dbReference type="Pfam" id="PF01431"/>
    </source>
</evidence>
<dbReference type="GO" id="GO:0004222">
    <property type="term" value="F:metalloendopeptidase activity"/>
    <property type="evidence" value="ECO:0007669"/>
    <property type="project" value="InterPro"/>
</dbReference>
<feature type="domain" description="Peptidase M13 C-terminal" evidence="1">
    <location>
        <begin position="9"/>
        <end position="66"/>
    </location>
</feature>
<dbReference type="EMBL" id="UYRV01104419">
    <property type="protein sequence ID" value="VDN19466.1"/>
    <property type="molecule type" value="Genomic_DNA"/>
</dbReference>
<dbReference type="SUPFAM" id="SSF55486">
    <property type="entry name" value="Metalloproteases ('zincins'), catalytic domain"/>
    <property type="match status" value="1"/>
</dbReference>
<dbReference type="InterPro" id="IPR000718">
    <property type="entry name" value="Peptidase_M13"/>
</dbReference>
<keyword evidence="3" id="KW-1185">Reference proteome</keyword>
<name>A0A3P7PMH5_CYLGO</name>
<evidence type="ECO:0000313" key="3">
    <source>
        <dbReference type="Proteomes" id="UP000271889"/>
    </source>
</evidence>
<dbReference type="GO" id="GO:0005886">
    <property type="term" value="C:plasma membrane"/>
    <property type="evidence" value="ECO:0007669"/>
    <property type="project" value="TreeGrafter"/>
</dbReference>
<dbReference type="PROSITE" id="PS51885">
    <property type="entry name" value="NEPRILYSIN"/>
    <property type="match status" value="1"/>
</dbReference>
<dbReference type="InterPro" id="IPR024079">
    <property type="entry name" value="MetalloPept_cat_dom_sf"/>
</dbReference>
<accession>A0A3P7PMH5</accession>
<dbReference type="GO" id="GO:0016485">
    <property type="term" value="P:protein processing"/>
    <property type="evidence" value="ECO:0007669"/>
    <property type="project" value="TreeGrafter"/>
</dbReference>
<dbReference type="InterPro" id="IPR018497">
    <property type="entry name" value="Peptidase_M13_C"/>
</dbReference>
<dbReference type="Proteomes" id="UP000271889">
    <property type="component" value="Unassembled WGS sequence"/>
</dbReference>
<dbReference type="PANTHER" id="PTHR11733">
    <property type="entry name" value="ZINC METALLOPROTEASE FAMILY M13 NEPRILYSIN-RELATED"/>
    <property type="match status" value="1"/>
</dbReference>
<gene>
    <name evidence="2" type="ORF">CGOC_LOCUS8574</name>
</gene>